<comment type="caution">
    <text evidence="7">The sequence shown here is derived from an EMBL/GenBank/DDBJ whole genome shotgun (WGS) entry which is preliminary data.</text>
</comment>
<organism evidence="7 8">
    <name type="scientific">Sulfobacillus harzensis</name>
    <dbReference type="NCBI Taxonomy" id="2729629"/>
    <lineage>
        <taxon>Bacteria</taxon>
        <taxon>Bacillati</taxon>
        <taxon>Bacillota</taxon>
        <taxon>Clostridia</taxon>
        <taxon>Eubacteriales</taxon>
        <taxon>Clostridiales Family XVII. Incertae Sedis</taxon>
        <taxon>Sulfobacillus</taxon>
    </lineage>
</organism>
<dbReference type="PANTHER" id="PTHR23513">
    <property type="entry name" value="INTEGRAL MEMBRANE EFFLUX PROTEIN-RELATED"/>
    <property type="match status" value="1"/>
</dbReference>
<feature type="transmembrane region" description="Helical" evidence="6">
    <location>
        <begin position="365"/>
        <end position="385"/>
    </location>
</feature>
<dbReference type="GO" id="GO:0022857">
    <property type="term" value="F:transmembrane transporter activity"/>
    <property type="evidence" value="ECO:0007669"/>
    <property type="project" value="InterPro"/>
</dbReference>
<comment type="subcellular location">
    <subcellularLocation>
        <location evidence="1">Cell membrane</location>
        <topology evidence="1">Multi-pass membrane protein</topology>
    </subcellularLocation>
</comment>
<dbReference type="RefSeq" id="WP_169098788.1">
    <property type="nucleotide sequence ID" value="NZ_JABBVZ010000023.1"/>
</dbReference>
<reference evidence="7 8" key="1">
    <citation type="submission" date="2020-04" db="EMBL/GenBank/DDBJ databases">
        <authorList>
            <person name="Zhang R."/>
            <person name="Schippers A."/>
        </authorList>
    </citation>
    <scope>NUCLEOTIDE SEQUENCE [LARGE SCALE GENOMIC DNA]</scope>
    <source>
        <strain evidence="7 8">DSM 109850</strain>
    </source>
</reference>
<dbReference type="AlphaFoldDB" id="A0A7Y0Q2L3"/>
<dbReference type="Pfam" id="PF07690">
    <property type="entry name" value="MFS_1"/>
    <property type="match status" value="1"/>
</dbReference>
<dbReference type="Gene3D" id="1.20.1250.20">
    <property type="entry name" value="MFS general substrate transporter like domains"/>
    <property type="match status" value="1"/>
</dbReference>
<evidence type="ECO:0000256" key="2">
    <source>
        <dbReference type="ARBA" id="ARBA00022475"/>
    </source>
</evidence>
<protein>
    <submittedName>
        <fullName evidence="7">MFS transporter</fullName>
    </submittedName>
</protein>
<keyword evidence="2" id="KW-1003">Cell membrane</keyword>
<proteinExistence type="predicted"/>
<evidence type="ECO:0000256" key="6">
    <source>
        <dbReference type="SAM" id="Phobius"/>
    </source>
</evidence>
<feature type="transmembrane region" description="Helical" evidence="6">
    <location>
        <begin position="391"/>
        <end position="411"/>
    </location>
</feature>
<feature type="transmembrane region" description="Helical" evidence="6">
    <location>
        <begin position="41"/>
        <end position="63"/>
    </location>
</feature>
<dbReference type="SUPFAM" id="SSF103473">
    <property type="entry name" value="MFS general substrate transporter"/>
    <property type="match status" value="1"/>
</dbReference>
<evidence type="ECO:0000256" key="1">
    <source>
        <dbReference type="ARBA" id="ARBA00004651"/>
    </source>
</evidence>
<evidence type="ECO:0000256" key="3">
    <source>
        <dbReference type="ARBA" id="ARBA00022692"/>
    </source>
</evidence>
<evidence type="ECO:0000313" key="7">
    <source>
        <dbReference type="EMBL" id="NMP22460.1"/>
    </source>
</evidence>
<dbReference type="GO" id="GO:0005886">
    <property type="term" value="C:plasma membrane"/>
    <property type="evidence" value="ECO:0007669"/>
    <property type="project" value="UniProtKB-SubCell"/>
</dbReference>
<accession>A0A7Y0Q2L3</accession>
<feature type="transmembrane region" description="Helical" evidence="6">
    <location>
        <begin position="110"/>
        <end position="130"/>
    </location>
</feature>
<dbReference type="PANTHER" id="PTHR23513:SF6">
    <property type="entry name" value="MAJOR FACILITATOR SUPERFAMILY ASSOCIATED DOMAIN-CONTAINING PROTEIN"/>
    <property type="match status" value="1"/>
</dbReference>
<feature type="transmembrane region" description="Helical" evidence="6">
    <location>
        <begin position="84"/>
        <end position="104"/>
    </location>
</feature>
<dbReference type="InterPro" id="IPR011701">
    <property type="entry name" value="MFS"/>
</dbReference>
<evidence type="ECO:0000256" key="4">
    <source>
        <dbReference type="ARBA" id="ARBA00022989"/>
    </source>
</evidence>
<dbReference type="CDD" id="cd06173">
    <property type="entry name" value="MFS_MefA_like"/>
    <property type="match status" value="1"/>
</dbReference>
<feature type="transmembrane region" description="Helical" evidence="6">
    <location>
        <begin position="263"/>
        <end position="284"/>
    </location>
</feature>
<keyword evidence="4 6" id="KW-1133">Transmembrane helix</keyword>
<evidence type="ECO:0000256" key="5">
    <source>
        <dbReference type="ARBA" id="ARBA00023136"/>
    </source>
</evidence>
<keyword evidence="8" id="KW-1185">Reference proteome</keyword>
<sequence>MSTLSDPPRTSLLRDRDVKRYLAGQLSAEVGSRISREGLPIVAIVSVGAGAPALALLAALATLPSLLAGNVVGQAVDRTRRRPLLIGANVARALILFAIPVLYLTHHLTMAGIAAVTVLAALAALVVRVARHAYLPTLVGRHRLEEGNEWVGTAESIGETAGPGLMGLLIQAVGAPLAMAFDALSNLIAAASLVSLSRPEPNVASAPPSGAGTGIQIGHVWSRVLRHPILGPLFLNAGVGALAGGFFSTLYELYVLKTLHLSPFLLGLLITSGGLGSLIGTRLFRRLRRRLNLGRLMAAAYFIFALLNLAVPAAHGTLWVKFLLLFIAQFGGDLWATIFEIGAATVEQHVTPDHWLGRVHGTFRALSGGVEVVGALAAAPLALWLGVRGAFWLAALGLMASGLLLMVGRMLRYEPAEEPFWPAFDQPANG</sequence>
<dbReference type="InterPro" id="IPR036259">
    <property type="entry name" value="MFS_trans_sf"/>
</dbReference>
<dbReference type="Proteomes" id="UP000533476">
    <property type="component" value="Unassembled WGS sequence"/>
</dbReference>
<gene>
    <name evidence="7" type="ORF">HIJ39_08855</name>
</gene>
<feature type="transmembrane region" description="Helical" evidence="6">
    <location>
        <begin position="296"/>
        <end position="316"/>
    </location>
</feature>
<dbReference type="EMBL" id="JABBVZ010000023">
    <property type="protein sequence ID" value="NMP22460.1"/>
    <property type="molecule type" value="Genomic_DNA"/>
</dbReference>
<keyword evidence="3 6" id="KW-0812">Transmembrane</keyword>
<evidence type="ECO:0000313" key="8">
    <source>
        <dbReference type="Proteomes" id="UP000533476"/>
    </source>
</evidence>
<name>A0A7Y0Q2L3_9FIRM</name>
<feature type="transmembrane region" description="Helical" evidence="6">
    <location>
        <begin position="233"/>
        <end position="251"/>
    </location>
</feature>
<keyword evidence="5 6" id="KW-0472">Membrane</keyword>